<dbReference type="GO" id="GO:0004519">
    <property type="term" value="F:endonuclease activity"/>
    <property type="evidence" value="ECO:0007669"/>
    <property type="project" value="UniProtKB-KW"/>
</dbReference>
<sequence length="113" mass="13415">MSKPVNYPALVSDLVEEFRALLVDSLVAYLVNSKIFVLEDFTPPDERGGVYLYPDSLKKFLKHWEEKLQARITHPHTGYKVNNRRCLELQVWEYVACLMGEQQVYRPVRWNKW</sequence>
<evidence type="ECO:0000256" key="5">
    <source>
        <dbReference type="ARBA" id="ARBA00022842"/>
    </source>
</evidence>
<dbReference type="STRING" id="118168.MC7420_4229"/>
<comment type="subunit">
    <text evidence="9">Homodimer, forms a heterotetramer with a Cas2 homodimer.</text>
</comment>
<gene>
    <name evidence="10" type="ORF">MC7420_4229</name>
</gene>
<accession>B4VUX0</accession>
<proteinExistence type="predicted"/>
<keyword evidence="3" id="KW-0255">Endonuclease</keyword>
<evidence type="ECO:0000313" key="11">
    <source>
        <dbReference type="Proteomes" id="UP000003835"/>
    </source>
</evidence>
<evidence type="ECO:0000256" key="8">
    <source>
        <dbReference type="ARBA" id="ARBA00023211"/>
    </source>
</evidence>
<evidence type="ECO:0000256" key="3">
    <source>
        <dbReference type="ARBA" id="ARBA00022759"/>
    </source>
</evidence>
<name>B4VUX0_9CYAN</name>
<keyword evidence="4" id="KW-0378">Hydrolase</keyword>
<dbReference type="GO" id="GO:0016787">
    <property type="term" value="F:hydrolase activity"/>
    <property type="evidence" value="ECO:0007669"/>
    <property type="project" value="UniProtKB-KW"/>
</dbReference>
<dbReference type="Pfam" id="PF01867">
    <property type="entry name" value="Cas_Cas1"/>
    <property type="match status" value="1"/>
</dbReference>
<reference evidence="10 11" key="1">
    <citation type="submission" date="2008-07" db="EMBL/GenBank/DDBJ databases">
        <authorList>
            <person name="Tandeau de Marsac N."/>
            <person name="Ferriera S."/>
            <person name="Johnson J."/>
            <person name="Kravitz S."/>
            <person name="Beeson K."/>
            <person name="Sutton G."/>
            <person name="Rogers Y.-H."/>
            <person name="Friedman R."/>
            <person name="Frazier M."/>
            <person name="Venter J.C."/>
        </authorList>
    </citation>
    <scope>NUCLEOTIDE SEQUENCE [LARGE SCALE GENOMIC DNA]</scope>
    <source>
        <strain evidence="10 11">PCC 7420</strain>
    </source>
</reference>
<dbReference type="PANTHER" id="PTHR34353">
    <property type="entry name" value="CRISPR-ASSOCIATED ENDONUCLEASE CAS1 1"/>
    <property type="match status" value="1"/>
</dbReference>
<protein>
    <submittedName>
        <fullName evidence="10">Uncharacterized protein</fullName>
    </submittedName>
</protein>
<keyword evidence="7" id="KW-0238">DNA-binding</keyword>
<dbReference type="InterPro" id="IPR050646">
    <property type="entry name" value="Cas1"/>
</dbReference>
<dbReference type="AlphaFoldDB" id="B4VUX0"/>
<evidence type="ECO:0000256" key="1">
    <source>
        <dbReference type="ARBA" id="ARBA00022722"/>
    </source>
</evidence>
<dbReference type="GO" id="GO:0003677">
    <property type="term" value="F:DNA binding"/>
    <property type="evidence" value="ECO:0007669"/>
    <property type="project" value="UniProtKB-KW"/>
</dbReference>
<dbReference type="InterPro" id="IPR002729">
    <property type="entry name" value="CRISPR-assoc_Cas1"/>
</dbReference>
<evidence type="ECO:0000256" key="2">
    <source>
        <dbReference type="ARBA" id="ARBA00022723"/>
    </source>
</evidence>
<dbReference type="HOGENOM" id="CLU_2129202_0_0_3"/>
<organism evidence="10 11">
    <name type="scientific">Coleofasciculus chthonoplastes PCC 7420</name>
    <dbReference type="NCBI Taxonomy" id="118168"/>
    <lineage>
        <taxon>Bacteria</taxon>
        <taxon>Bacillati</taxon>
        <taxon>Cyanobacteriota</taxon>
        <taxon>Cyanophyceae</taxon>
        <taxon>Coleofasciculales</taxon>
        <taxon>Coleofasciculaceae</taxon>
        <taxon>Coleofasciculus</taxon>
    </lineage>
</organism>
<keyword evidence="1" id="KW-0540">Nuclease</keyword>
<dbReference type="GO" id="GO:0051607">
    <property type="term" value="P:defense response to virus"/>
    <property type="evidence" value="ECO:0007669"/>
    <property type="project" value="UniProtKB-KW"/>
</dbReference>
<evidence type="ECO:0000313" key="10">
    <source>
        <dbReference type="EMBL" id="EDX74244.1"/>
    </source>
</evidence>
<dbReference type="eggNOG" id="COG1518">
    <property type="taxonomic scope" value="Bacteria"/>
</dbReference>
<dbReference type="InterPro" id="IPR042206">
    <property type="entry name" value="CRISPR-assoc_Cas1_C"/>
</dbReference>
<dbReference type="PANTHER" id="PTHR34353:SF2">
    <property type="entry name" value="CRISPR-ASSOCIATED ENDONUCLEASE CAS1 1"/>
    <property type="match status" value="1"/>
</dbReference>
<keyword evidence="5" id="KW-0460">Magnesium</keyword>
<keyword evidence="11" id="KW-1185">Reference proteome</keyword>
<dbReference type="Proteomes" id="UP000003835">
    <property type="component" value="Unassembled WGS sequence"/>
</dbReference>
<dbReference type="GO" id="GO:0046872">
    <property type="term" value="F:metal ion binding"/>
    <property type="evidence" value="ECO:0007669"/>
    <property type="project" value="UniProtKB-KW"/>
</dbReference>
<keyword evidence="6" id="KW-0051">Antiviral defense</keyword>
<evidence type="ECO:0000256" key="4">
    <source>
        <dbReference type="ARBA" id="ARBA00022801"/>
    </source>
</evidence>
<evidence type="ECO:0000256" key="7">
    <source>
        <dbReference type="ARBA" id="ARBA00023125"/>
    </source>
</evidence>
<evidence type="ECO:0000256" key="9">
    <source>
        <dbReference type="ARBA" id="ARBA00038592"/>
    </source>
</evidence>
<keyword evidence="8" id="KW-0464">Manganese</keyword>
<keyword evidence="2" id="KW-0479">Metal-binding</keyword>
<dbReference type="CDD" id="cd09634">
    <property type="entry name" value="Cas1_I-II-III"/>
    <property type="match status" value="1"/>
</dbReference>
<dbReference type="Gene3D" id="1.20.120.920">
    <property type="entry name" value="CRISPR-associated endonuclease Cas1, C-terminal domain"/>
    <property type="match status" value="1"/>
</dbReference>
<dbReference type="NCBIfam" id="TIGR00287">
    <property type="entry name" value="cas1"/>
    <property type="match status" value="1"/>
</dbReference>
<dbReference type="EMBL" id="DS989854">
    <property type="protein sequence ID" value="EDX74244.1"/>
    <property type="molecule type" value="Genomic_DNA"/>
</dbReference>
<evidence type="ECO:0000256" key="6">
    <source>
        <dbReference type="ARBA" id="ARBA00023118"/>
    </source>
</evidence>
<dbReference type="GO" id="GO:0043571">
    <property type="term" value="P:maintenance of CRISPR repeat elements"/>
    <property type="evidence" value="ECO:0007669"/>
    <property type="project" value="InterPro"/>
</dbReference>